<protein>
    <submittedName>
        <fullName evidence="1">Uncharacterized protein</fullName>
    </submittedName>
</protein>
<reference evidence="1" key="1">
    <citation type="journal article" date="2022" name="bioRxiv">
        <title>Sequencing and chromosome-scale assembly of the giantPleurodeles waltlgenome.</title>
        <authorList>
            <person name="Brown T."/>
            <person name="Elewa A."/>
            <person name="Iarovenko S."/>
            <person name="Subramanian E."/>
            <person name="Araus A.J."/>
            <person name="Petzold A."/>
            <person name="Susuki M."/>
            <person name="Suzuki K.-i.T."/>
            <person name="Hayashi T."/>
            <person name="Toyoda A."/>
            <person name="Oliveira C."/>
            <person name="Osipova E."/>
            <person name="Leigh N.D."/>
            <person name="Simon A."/>
            <person name="Yun M.H."/>
        </authorList>
    </citation>
    <scope>NUCLEOTIDE SEQUENCE</scope>
    <source>
        <strain evidence="1">20211129_DDA</strain>
        <tissue evidence="1">Liver</tissue>
    </source>
</reference>
<dbReference type="Proteomes" id="UP001066276">
    <property type="component" value="Chromosome 3_1"/>
</dbReference>
<sequence>MQVDALKPVEVSARDARSREHLSCDQSWSVNMLHTDTEREMRLTKSEKTRIKVNLKKTNRLWNSNVGAEKGKKKHAQLPEVNSAPLHSRQTRGARLHRGGLVRSARCACCYSRPREILGATKSGICALVKGGRRQQLVRRGWDWTVLQFTQAGLFGGDRGALSELRSEWARRGCAPALNLCEWETSWSAPSLESGPDCPDGCLLTRGSRTHPPAWMGCKVSLFCCEEEPVRMPFAGRDGGRKAEERKQLLAKVRREGGGTMSNRSRSAHVSVVYVVGGLIIKVHCYDVEECIFGTLMMSNSAFWDL</sequence>
<name>A0AAV7U5P1_PLEWA</name>
<organism evidence="1 2">
    <name type="scientific">Pleurodeles waltl</name>
    <name type="common">Iberian ribbed newt</name>
    <dbReference type="NCBI Taxonomy" id="8319"/>
    <lineage>
        <taxon>Eukaryota</taxon>
        <taxon>Metazoa</taxon>
        <taxon>Chordata</taxon>
        <taxon>Craniata</taxon>
        <taxon>Vertebrata</taxon>
        <taxon>Euteleostomi</taxon>
        <taxon>Amphibia</taxon>
        <taxon>Batrachia</taxon>
        <taxon>Caudata</taxon>
        <taxon>Salamandroidea</taxon>
        <taxon>Salamandridae</taxon>
        <taxon>Pleurodelinae</taxon>
        <taxon>Pleurodeles</taxon>
    </lineage>
</organism>
<dbReference type="EMBL" id="JANPWB010000005">
    <property type="protein sequence ID" value="KAJ1184203.1"/>
    <property type="molecule type" value="Genomic_DNA"/>
</dbReference>
<gene>
    <name evidence="1" type="ORF">NDU88_001013</name>
</gene>
<accession>A0AAV7U5P1</accession>
<dbReference type="AlphaFoldDB" id="A0AAV7U5P1"/>
<proteinExistence type="predicted"/>
<keyword evidence="2" id="KW-1185">Reference proteome</keyword>
<comment type="caution">
    <text evidence="1">The sequence shown here is derived from an EMBL/GenBank/DDBJ whole genome shotgun (WGS) entry which is preliminary data.</text>
</comment>
<evidence type="ECO:0000313" key="2">
    <source>
        <dbReference type="Proteomes" id="UP001066276"/>
    </source>
</evidence>
<evidence type="ECO:0000313" key="1">
    <source>
        <dbReference type="EMBL" id="KAJ1184203.1"/>
    </source>
</evidence>